<dbReference type="InterPro" id="IPR015819">
    <property type="entry name" value="Lipid_transp_b-sht_shell"/>
</dbReference>
<dbReference type="SUPFAM" id="SSF48431">
    <property type="entry name" value="Lipovitellin-phosvitin complex, superhelical domain"/>
    <property type="match status" value="1"/>
</dbReference>
<dbReference type="AlphaFoldDB" id="A0A9D2XBR2"/>
<keyword evidence="1" id="KW-0597">Phosphoprotein</keyword>
<dbReference type="InterPro" id="IPR015255">
    <property type="entry name" value="Vitellinogen_open_b-sht"/>
</dbReference>
<dbReference type="Gene3D" id="2.30.230.10">
    <property type="entry name" value="Lipovitellin, beta-sheet shell regions, chain A"/>
    <property type="match status" value="1"/>
</dbReference>
<feature type="chain" id="PRO_5039643173" evidence="8">
    <location>
        <begin position="22"/>
        <end position="1248"/>
    </location>
</feature>
<dbReference type="InterPro" id="IPR001747">
    <property type="entry name" value="Vitellogenin_N"/>
</dbReference>
<gene>
    <name evidence="10" type="ORF">G4P62_015792</name>
</gene>
<feature type="disulfide bond" evidence="6">
    <location>
        <begin position="162"/>
        <end position="188"/>
    </location>
</feature>
<evidence type="ECO:0000256" key="3">
    <source>
        <dbReference type="ARBA" id="ARBA00022761"/>
    </source>
</evidence>
<dbReference type="PROSITE" id="PS51211">
    <property type="entry name" value="VITELLOGENIN"/>
    <property type="match status" value="1"/>
</dbReference>
<dbReference type="SMART" id="SM00638">
    <property type="entry name" value="LPD_N"/>
    <property type="match status" value="1"/>
</dbReference>
<evidence type="ECO:0000259" key="9">
    <source>
        <dbReference type="PROSITE" id="PS51211"/>
    </source>
</evidence>
<dbReference type="Proteomes" id="UP000822369">
    <property type="component" value="Unassembled WGS sequence"/>
</dbReference>
<evidence type="ECO:0000256" key="7">
    <source>
        <dbReference type="SAM" id="MobiDB-lite"/>
    </source>
</evidence>
<proteinExistence type="predicted"/>
<reference evidence="10" key="1">
    <citation type="submission" date="2020-03" db="EMBL/GenBank/DDBJ databases">
        <title>Intra-Species Differences in Population Size shape Life History and Genome Evolution.</title>
        <authorList>
            <person name="Willemsen D."/>
            <person name="Cui R."/>
            <person name="Valenzano D.R."/>
        </authorList>
    </citation>
    <scope>NUCLEOTIDE SEQUENCE</scope>
    <source>
        <strain evidence="10">GRZ</strain>
        <tissue evidence="10">Whole</tissue>
    </source>
</reference>
<dbReference type="GO" id="GO:0071391">
    <property type="term" value="P:cellular response to estrogen stimulus"/>
    <property type="evidence" value="ECO:0007669"/>
    <property type="project" value="TreeGrafter"/>
</dbReference>
<dbReference type="EMBL" id="JAAVVJ010014980">
    <property type="protein sequence ID" value="KAF7199110.1"/>
    <property type="molecule type" value="Genomic_DNA"/>
</dbReference>
<dbReference type="Gene3D" id="2.20.90.10">
    <property type="entry name" value="Vitellinogen, beta-sheet shell domain"/>
    <property type="match status" value="1"/>
</dbReference>
<dbReference type="Pfam" id="PF09172">
    <property type="entry name" value="Vit_open_b-sht"/>
    <property type="match status" value="1"/>
</dbReference>
<keyword evidence="5" id="KW-0325">Glycoprotein</keyword>
<dbReference type="GO" id="GO:0032355">
    <property type="term" value="P:response to estradiol"/>
    <property type="evidence" value="ECO:0007669"/>
    <property type="project" value="TreeGrafter"/>
</dbReference>
<dbReference type="InterPro" id="IPR011030">
    <property type="entry name" value="Lipovitellin_superhlx_dom"/>
</dbReference>
<evidence type="ECO:0000313" key="10">
    <source>
        <dbReference type="EMBL" id="KAF7199110.1"/>
    </source>
</evidence>
<evidence type="ECO:0000256" key="1">
    <source>
        <dbReference type="ARBA" id="ARBA00022553"/>
    </source>
</evidence>
<dbReference type="SUPFAM" id="SSF56968">
    <property type="entry name" value="Lipovitellin-phosvitin complex, beta-sheet shell regions"/>
    <property type="match status" value="3"/>
</dbReference>
<protein>
    <submittedName>
        <fullName evidence="10">Vitellogenin-like</fullName>
    </submittedName>
</protein>
<dbReference type="SMART" id="SM01170">
    <property type="entry name" value="DUF1944"/>
    <property type="match status" value="1"/>
</dbReference>
<evidence type="ECO:0000313" key="11">
    <source>
        <dbReference type="Proteomes" id="UP000822369"/>
    </source>
</evidence>
<keyword evidence="4 6" id="KW-1015">Disulfide bond</keyword>
<dbReference type="InterPro" id="IPR037088">
    <property type="entry name" value="Vitellinogen_b-sht_shell_sf"/>
</dbReference>
<dbReference type="FunFam" id="2.20.50.20:FF:000005">
    <property type="entry name" value="Vitellogenin 3"/>
    <property type="match status" value="1"/>
</dbReference>
<dbReference type="Pfam" id="PF01347">
    <property type="entry name" value="Vitellogenin_N"/>
    <property type="match status" value="1"/>
</dbReference>
<dbReference type="SMART" id="SM01169">
    <property type="entry name" value="DUF1943"/>
    <property type="match status" value="1"/>
</dbReference>
<keyword evidence="2 8" id="KW-0732">Signal</keyword>
<feature type="compositionally biased region" description="Low complexity" evidence="7">
    <location>
        <begin position="1035"/>
        <end position="1047"/>
    </location>
</feature>
<name>A0A9D2XBR2_NOTFU</name>
<dbReference type="InterPro" id="IPR015816">
    <property type="entry name" value="Vitellinogen_b-sht_N"/>
</dbReference>
<keyword evidence="3" id="KW-0758">Storage protein</keyword>
<dbReference type="PANTHER" id="PTHR23345:SF29">
    <property type="entry name" value="VITELLOGENIN 3, PHOSVITINLESS"/>
    <property type="match status" value="1"/>
</dbReference>
<evidence type="ECO:0000256" key="4">
    <source>
        <dbReference type="ARBA" id="ARBA00023157"/>
    </source>
</evidence>
<sequence>MRGVLLCCLVALAVHWKLLLDLTLNPKKTYDYKYEGEVSFGLNEPNLAESGVKIRCKAKISGVSNQTFLLQISDLEFAEYNGFRGKNDYNASPKLTKRIAAELAKPFMFEYTSGHIGDIHASADTSTTVINIVRGILNFFQVTVKTTQSIYELEEYGIHGKCQSNYAIEEDEDTKVWNITQVVDVTNCKEKAAIHKGMVTAVEDKLSKERGESVVSTMRYVYTVKPTAEGGLITKAHGLERQFFSPFNVKGGTFEMQAMKELELLGVSNTVGTITSGPMESKGNIVYKFTDVDVHFPIMMQNLDNPMPKAVELIKHLADDNLYSIADTTTEDIMKVYQLMKVIPYEELELMWKQFSQNPEYRRWFLDLTFEIGDAKVLRFLESRFQARDLSPTEAWQTFLMTIEHLQATPELVEKAKAFLKMPFSKSNTYLWHTVVLSYGSLVYKHCAYYTPCPVTAVQPLLDMATDALRRGEKDEMVLALKALGNAGHPGSIKTIIRFLPGVAATPVDLPLHVESAAVQAMRLIAVRDPHTVQDITMSLLLQNKLSAEIRMLAFMILFDTKPSMAVVSTVTMHLLDEEDLHVGSFAYSYLQGLARSWTPDNHFLSTASSVAMKILAPRFARFSYNYSKARHADWFSDKFLVGAASEFFMLKSANHILPTEIMAKGKFHIIGRIIQLMELGIRVDGLKDLFGTSIPGFKGDFSFDDLKAVFRVLQNWEKMQDDEPVVSAYSRATGQEWFYADITKETIRNIITALSPAAGRSSLLWAVMENLLGGASWHFTRSFLILEARHAQATSLGLPVEISKYYNALTAVAVKAKATISPQPTEQLAQLLSSEISLETEAFAGNTKDFWVFYGINTDLFQCGSEFKSKVSTAVPWKFTANINVAEKRFELDFPTCKGEIELFSMRSDVNAVSRNIEEPDLAKATPIMLTSDPTESRTSNIWHPSSKLCAESNSYGVGVCAEYELKREYYHDEYPLYYFLGYTDMAVKVVPVQTVKPVDKIHLEVTAGPSSHLMNAHQLLQNLRSLSKEAMEKMNMSSDSSSSQRKSQRDQNIRMDAAAPEAVFNFKVFAESQNQKPEGYDVAVYYTPEANAQNAQLIVSQVGANTNWKLCLDTSLDARVKAKTHVRWGAECQTYDMSMLAAAELNTTKPKVEVKAQWTKLPEYMEEISRRIERYIPGMAFLYGFYRENEENNKQEVSASIVVASKDSCNVKVEFPEYTMYREAVHFPRPSVQFQEYLKNITSSVS</sequence>
<dbReference type="Pfam" id="PF09175">
    <property type="entry name" value="Vit_b-sht_shell"/>
    <property type="match status" value="1"/>
</dbReference>
<evidence type="ECO:0000256" key="8">
    <source>
        <dbReference type="SAM" id="SignalP"/>
    </source>
</evidence>
<evidence type="ECO:0000256" key="6">
    <source>
        <dbReference type="PROSITE-ProRule" id="PRU00557"/>
    </source>
</evidence>
<organism evidence="10 11">
    <name type="scientific">Nothobranchius furzeri</name>
    <name type="common">Turquoise killifish</name>
    <dbReference type="NCBI Taxonomy" id="105023"/>
    <lineage>
        <taxon>Eukaryota</taxon>
        <taxon>Metazoa</taxon>
        <taxon>Chordata</taxon>
        <taxon>Craniata</taxon>
        <taxon>Vertebrata</taxon>
        <taxon>Euteleostomi</taxon>
        <taxon>Actinopterygii</taxon>
        <taxon>Neopterygii</taxon>
        <taxon>Teleostei</taxon>
        <taxon>Neoteleostei</taxon>
        <taxon>Acanthomorphata</taxon>
        <taxon>Ovalentaria</taxon>
        <taxon>Atherinomorphae</taxon>
        <taxon>Cyprinodontiformes</taxon>
        <taxon>Nothobranchiidae</taxon>
        <taxon>Nothobranchius</taxon>
    </lineage>
</organism>
<dbReference type="GO" id="GO:0005319">
    <property type="term" value="F:lipid transporter activity"/>
    <property type="evidence" value="ECO:0007669"/>
    <property type="project" value="InterPro"/>
</dbReference>
<feature type="signal peptide" evidence="8">
    <location>
        <begin position="1"/>
        <end position="21"/>
    </location>
</feature>
<comment type="caution">
    <text evidence="10">The sequence shown here is derived from an EMBL/GenBank/DDBJ whole genome shotgun (WGS) entry which is preliminary data.</text>
</comment>
<feature type="region of interest" description="Disordered" evidence="7">
    <location>
        <begin position="1034"/>
        <end position="1054"/>
    </location>
</feature>
<dbReference type="Gene3D" id="2.20.50.20">
    <property type="entry name" value="Lipovitellin. Chain A, domain 3"/>
    <property type="match status" value="1"/>
</dbReference>
<feature type="domain" description="Vitellogenin" evidence="9">
    <location>
        <begin position="24"/>
        <end position="662"/>
    </location>
</feature>
<dbReference type="Gene3D" id="2.20.80.10">
    <property type="entry name" value="Lipovitellin-phosvitin complex, chain A, domain 4"/>
    <property type="match status" value="1"/>
</dbReference>
<dbReference type="Gene3D" id="1.25.10.20">
    <property type="entry name" value="Vitellinogen, superhelical"/>
    <property type="match status" value="1"/>
</dbReference>
<dbReference type="InterPro" id="IPR015258">
    <property type="entry name" value="Vitellinogen_b-sht_shell"/>
</dbReference>
<evidence type="ECO:0000256" key="5">
    <source>
        <dbReference type="ARBA" id="ARBA00023180"/>
    </source>
</evidence>
<dbReference type="InterPro" id="IPR050733">
    <property type="entry name" value="Vitellogenin/Apolipophorin"/>
</dbReference>
<dbReference type="InterPro" id="IPR015817">
    <property type="entry name" value="Vitellinogen_open_b-sht_sub1"/>
</dbReference>
<dbReference type="GO" id="GO:0045735">
    <property type="term" value="F:nutrient reservoir activity"/>
    <property type="evidence" value="ECO:0007669"/>
    <property type="project" value="UniProtKB-KW"/>
</dbReference>
<evidence type="ECO:0000256" key="2">
    <source>
        <dbReference type="ARBA" id="ARBA00022729"/>
    </source>
</evidence>
<accession>A0A9D2XBR2</accession>
<dbReference type="PANTHER" id="PTHR23345">
    <property type="entry name" value="VITELLOGENIN-RELATED"/>
    <property type="match status" value="1"/>
</dbReference>
<comment type="caution">
    <text evidence="6">Lacks conserved residue(s) required for the propagation of feature annotation.</text>
</comment>